<organism evidence="5 6">
    <name type="scientific">Yersinia similis</name>
    <dbReference type="NCBI Taxonomy" id="367190"/>
    <lineage>
        <taxon>Bacteria</taxon>
        <taxon>Pseudomonadati</taxon>
        <taxon>Pseudomonadota</taxon>
        <taxon>Gammaproteobacteria</taxon>
        <taxon>Enterobacterales</taxon>
        <taxon>Yersiniaceae</taxon>
        <taxon>Yersinia</taxon>
    </lineage>
</organism>
<name>A0ABM5PZ71_9GAMM</name>
<accession>A0ABM5PZ71</accession>
<dbReference type="CDD" id="cd02012">
    <property type="entry name" value="TPP_TK"/>
    <property type="match status" value="1"/>
</dbReference>
<dbReference type="GeneID" id="96664320"/>
<comment type="cofactor">
    <cofactor evidence="1">
        <name>thiamine diphosphate</name>
        <dbReference type="ChEBI" id="CHEBI:58937"/>
    </cofactor>
</comment>
<protein>
    <submittedName>
        <fullName evidence="5">Transketolase</fullName>
    </submittedName>
</protein>
<feature type="domain" description="Transketolase N-terminal" evidence="4">
    <location>
        <begin position="26"/>
        <end position="267"/>
    </location>
</feature>
<dbReference type="PANTHER" id="PTHR47514:SF1">
    <property type="entry name" value="TRANSKETOLASE N-TERMINAL SECTION-RELATED"/>
    <property type="match status" value="1"/>
</dbReference>
<proteinExistence type="inferred from homology"/>
<dbReference type="Pfam" id="PF00456">
    <property type="entry name" value="Transketolase_N"/>
    <property type="match status" value="1"/>
</dbReference>
<gene>
    <name evidence="5" type="ORF">BF17_12430</name>
</gene>
<dbReference type="PANTHER" id="PTHR47514">
    <property type="entry name" value="TRANSKETOLASE N-TERMINAL SECTION-RELATED"/>
    <property type="match status" value="1"/>
</dbReference>
<dbReference type="RefSeq" id="WP_025382712.1">
    <property type="nucleotide sequence ID" value="NZ_CABIHS010000017.1"/>
</dbReference>
<dbReference type="InterPro" id="IPR005474">
    <property type="entry name" value="Transketolase_N"/>
</dbReference>
<sequence length="276" mass="30267">MNPYSLSIDELVRKARAIRRRIVLLNANSPAGGHTGADLSQVEILTALYFRILNCAPERLTDPERDIYVQSKGHAVGGYYCCLAEALYFPEEWLATYQRADSHLPGHPVKHKTPGIELNTGALGHGLPVAVGIALAAKRANSKRRVFVLTGDGELAEGSNWEAALVAAHYQLDNLVIINDKNKLQLAGTTKSIMNTDPLADKWRAFGLQVTECRGNDMQSVVETLETLQQNGKPNVVIANTEKGAGISFIQGRVEWHHRVPKGAEIDLALEELNDE</sequence>
<comment type="similarity">
    <text evidence="2">Belongs to the transketolase family.</text>
</comment>
<keyword evidence="3" id="KW-0786">Thiamine pyrophosphate</keyword>
<evidence type="ECO:0000256" key="3">
    <source>
        <dbReference type="ARBA" id="ARBA00023052"/>
    </source>
</evidence>
<reference evidence="5 6" key="1">
    <citation type="journal article" date="2014" name="Genome Announc.">
        <title>Genome Sequence of Yersinia similis Y228T, a Member of the Yersinia pseudotuberculosis Complex.</title>
        <authorList>
            <person name="Sprague L.D."/>
            <person name="Neubauer H."/>
        </authorList>
    </citation>
    <scope>NUCLEOTIDE SEQUENCE [LARGE SCALE GENOMIC DNA]</scope>
    <source>
        <strain evidence="5 6">228</strain>
    </source>
</reference>
<dbReference type="EMBL" id="CP007230">
    <property type="protein sequence ID" value="AHK20030.1"/>
    <property type="molecule type" value="Genomic_DNA"/>
</dbReference>
<dbReference type="Proteomes" id="UP000019439">
    <property type="component" value="Chromosome"/>
</dbReference>
<evidence type="ECO:0000256" key="2">
    <source>
        <dbReference type="ARBA" id="ARBA00007131"/>
    </source>
</evidence>
<keyword evidence="6" id="KW-1185">Reference proteome</keyword>
<dbReference type="InterPro" id="IPR029061">
    <property type="entry name" value="THDP-binding"/>
</dbReference>
<dbReference type="Gene3D" id="3.40.50.970">
    <property type="match status" value="1"/>
</dbReference>
<evidence type="ECO:0000313" key="6">
    <source>
        <dbReference type="Proteomes" id="UP000019439"/>
    </source>
</evidence>
<evidence type="ECO:0000259" key="4">
    <source>
        <dbReference type="Pfam" id="PF00456"/>
    </source>
</evidence>
<dbReference type="SUPFAM" id="SSF52518">
    <property type="entry name" value="Thiamin diphosphate-binding fold (THDP-binding)"/>
    <property type="match status" value="1"/>
</dbReference>
<evidence type="ECO:0000256" key="1">
    <source>
        <dbReference type="ARBA" id="ARBA00001964"/>
    </source>
</evidence>
<evidence type="ECO:0000313" key="5">
    <source>
        <dbReference type="EMBL" id="AHK20030.1"/>
    </source>
</evidence>